<evidence type="ECO:0000259" key="2">
    <source>
        <dbReference type="Pfam" id="PF00350"/>
    </source>
</evidence>
<dbReference type="Pfam" id="PF00350">
    <property type="entry name" value="Dynamin_N"/>
    <property type="match status" value="1"/>
</dbReference>
<dbReference type="PANTHER" id="PTHR47308:SF1">
    <property type="entry name" value="NUCLEAR GTPASE SLIP-GC"/>
    <property type="match status" value="1"/>
</dbReference>
<evidence type="ECO:0000256" key="1">
    <source>
        <dbReference type="SAM" id="MobiDB-lite"/>
    </source>
</evidence>
<protein>
    <submittedName>
        <fullName evidence="4">Nuclear GTPase SLIP-GC</fullName>
    </submittedName>
</protein>
<feature type="compositionally biased region" description="Basic and acidic residues" evidence="1">
    <location>
        <begin position="94"/>
        <end position="104"/>
    </location>
</feature>
<dbReference type="Gene3D" id="3.40.50.300">
    <property type="entry name" value="P-loop containing nucleotide triphosphate hydrolases"/>
    <property type="match status" value="1"/>
</dbReference>
<proteinExistence type="predicted"/>
<dbReference type="Proteomes" id="UP000694890">
    <property type="component" value="Unplaced"/>
</dbReference>
<dbReference type="InterPro" id="IPR027417">
    <property type="entry name" value="P-loop_NTPase"/>
</dbReference>
<dbReference type="GeneID" id="108886318"/>
<dbReference type="AlphaFoldDB" id="A0AAJ7PRF1"/>
<dbReference type="InterPro" id="IPR045063">
    <property type="entry name" value="Dynamin_N"/>
</dbReference>
<evidence type="ECO:0000313" key="4">
    <source>
        <dbReference type="RefSeq" id="XP_018536620.1"/>
    </source>
</evidence>
<accession>A0AAJ7PRF1</accession>
<gene>
    <name evidence="4" type="primary">LOC108886318</name>
</gene>
<dbReference type="Gene3D" id="1.10.150.50">
    <property type="entry name" value="Transcription Factor, Ets-1"/>
    <property type="match status" value="1"/>
</dbReference>
<organism evidence="3 4">
    <name type="scientific">Lates calcarifer</name>
    <name type="common">Barramundi</name>
    <name type="synonym">Holocentrus calcarifer</name>
    <dbReference type="NCBI Taxonomy" id="8187"/>
    <lineage>
        <taxon>Eukaryota</taxon>
        <taxon>Metazoa</taxon>
        <taxon>Chordata</taxon>
        <taxon>Craniata</taxon>
        <taxon>Vertebrata</taxon>
        <taxon>Euteleostomi</taxon>
        <taxon>Actinopterygii</taxon>
        <taxon>Neopterygii</taxon>
        <taxon>Teleostei</taxon>
        <taxon>Neoteleostei</taxon>
        <taxon>Acanthomorphata</taxon>
        <taxon>Carangaria</taxon>
        <taxon>Carangaria incertae sedis</taxon>
        <taxon>Centropomidae</taxon>
        <taxon>Lates</taxon>
    </lineage>
</organism>
<sequence>MDEFVRNRLTEWGLSEWIPRFEDEGVDKESLFCLRDCVIDKLITKVGPAEKFRMRLKLLKEEHNTTNQETADVSAHDHEEAGDCVQVIPSTSDTSDKGKRKLDPQGESSKWKSPARKRPRDAMSGSITDEFILSDVKTIMTYVENKLCNEDNTKLNAFLKTKISDLKIDKRELVGVFGKTGAGKSSLINAVIGEKNLLPSGSVSACTTVMIKVEANMHNPKYEAEIEFITKEEWREELWYLYHTPRENACQEKENDDDDHDTDEKLSALYGEEWRDVSLENLMDSKYFRDIKEFLDSKRKILTCESAEELSEKIVKYTRSDSKVGDGKKVTRQYWPLVKCVTVRVPNNDFLQHVTLVDLPGSGDRNKSRDKMWKGIVGSCSTVWIVTDINRAAAEKEPWEILENASSIMGNGGECQHIHFICTKSDLIEDWCDHSADAVTALIINRNSEAKETVIREFRKQSQIKKHFSEDCFTVFTVSSKEFLKGKYLSSEDTEIPKLQEFLQDLNDCHSETLNYVSGAYGILSLIQGARCREEADRTDVCADLEETMRSELDRVRKPMEEAYEAFEKCLVEGVEKSKSLCDRKLKSILYPRKAGGFHQTLKCIVENNGRYKPKKRKLINLNVTLSSFLTDSIDEEFRKSFPNEGKCGPFNRVVSTFSLGTERLIQKYKDVELQLIFLQTEEEKIKTKLNKTIREDKKTIYSSLTETIEANMQECYKRAAEFNGTGILNNMRDTIEKHVHDSKNVMYELAKDVMLIHLNDLKMYILEELERTLKESIELSLKTDDHSIPDFSTAFDMVRRHYNDLKSSQDEEVSLTGAD</sequence>
<feature type="region of interest" description="Disordered" evidence="1">
    <location>
        <begin position="63"/>
        <end position="122"/>
    </location>
</feature>
<reference evidence="4" key="1">
    <citation type="submission" date="2025-08" db="UniProtKB">
        <authorList>
            <consortium name="RefSeq"/>
        </authorList>
    </citation>
    <scope>IDENTIFICATION</scope>
    <source>
        <tissue evidence="4">Brain</tissue>
    </source>
</reference>
<dbReference type="SUPFAM" id="SSF52540">
    <property type="entry name" value="P-loop containing nucleoside triphosphate hydrolases"/>
    <property type="match status" value="1"/>
</dbReference>
<dbReference type="PANTHER" id="PTHR47308">
    <property type="entry name" value="NUCLEAR GTPASE SLIP-GC"/>
    <property type="match status" value="1"/>
</dbReference>
<dbReference type="KEGG" id="lcf:108886318"/>
<dbReference type="GO" id="GO:0003924">
    <property type="term" value="F:GTPase activity"/>
    <property type="evidence" value="ECO:0007669"/>
    <property type="project" value="TreeGrafter"/>
</dbReference>
<dbReference type="InterPro" id="IPR013761">
    <property type="entry name" value="SAM/pointed_sf"/>
</dbReference>
<evidence type="ECO:0000313" key="3">
    <source>
        <dbReference type="Proteomes" id="UP000694890"/>
    </source>
</evidence>
<name>A0AAJ7PRF1_LATCA</name>
<feature type="domain" description="Dynamin N-terminal" evidence="2">
    <location>
        <begin position="174"/>
        <end position="398"/>
    </location>
</feature>
<dbReference type="InterPro" id="IPR053082">
    <property type="entry name" value="Nuclear_GTPase_SLIP-GC"/>
</dbReference>
<dbReference type="RefSeq" id="XP_018536620.1">
    <property type="nucleotide sequence ID" value="XM_018681104.2"/>
</dbReference>